<accession>A0AA86NZR2</accession>
<dbReference type="Proteomes" id="UP001642409">
    <property type="component" value="Unassembled WGS sequence"/>
</dbReference>
<name>A0AA86NZR2_9EUKA</name>
<organism evidence="1">
    <name type="scientific">Hexamita inflata</name>
    <dbReference type="NCBI Taxonomy" id="28002"/>
    <lineage>
        <taxon>Eukaryota</taxon>
        <taxon>Metamonada</taxon>
        <taxon>Diplomonadida</taxon>
        <taxon>Hexamitidae</taxon>
        <taxon>Hexamitinae</taxon>
        <taxon>Hexamita</taxon>
    </lineage>
</organism>
<dbReference type="AlphaFoldDB" id="A0AA86NZR2"/>
<keyword evidence="3" id="KW-1185">Reference proteome</keyword>
<reference evidence="2 3" key="2">
    <citation type="submission" date="2024-07" db="EMBL/GenBank/DDBJ databases">
        <authorList>
            <person name="Akdeniz Z."/>
        </authorList>
    </citation>
    <scope>NUCLEOTIDE SEQUENCE [LARGE SCALE GENOMIC DNA]</scope>
</reference>
<reference evidence="1" key="1">
    <citation type="submission" date="2023-06" db="EMBL/GenBank/DDBJ databases">
        <authorList>
            <person name="Kurt Z."/>
        </authorList>
    </citation>
    <scope>NUCLEOTIDE SEQUENCE</scope>
</reference>
<protein>
    <submittedName>
        <fullName evidence="2">Hypothetical_protein</fullName>
    </submittedName>
</protein>
<dbReference type="EMBL" id="CAXDID020000049">
    <property type="protein sequence ID" value="CAL6004761.1"/>
    <property type="molecule type" value="Genomic_DNA"/>
</dbReference>
<evidence type="ECO:0000313" key="1">
    <source>
        <dbReference type="EMBL" id="CAI9929114.1"/>
    </source>
</evidence>
<evidence type="ECO:0000313" key="2">
    <source>
        <dbReference type="EMBL" id="CAL6004761.1"/>
    </source>
</evidence>
<sequence>MLRIYPSAQTHSLLTNSNGYAQQLVLFKREPNTSCCEHSPQTICNQSHTSQDSSMLPFIIIDTLYFPIYEIFCAQTKKFDIEIAQLCTTLAETYPLQSLFIKLYPDNLQSVTLNNNYDDAIIPTSPEELQL</sequence>
<gene>
    <name evidence="1" type="ORF">HINF_LOCUS16759</name>
    <name evidence="2" type="ORF">HINF_LOCUS19043</name>
</gene>
<dbReference type="EMBL" id="CATOUU010000424">
    <property type="protein sequence ID" value="CAI9929114.1"/>
    <property type="molecule type" value="Genomic_DNA"/>
</dbReference>
<evidence type="ECO:0000313" key="3">
    <source>
        <dbReference type="Proteomes" id="UP001642409"/>
    </source>
</evidence>
<proteinExistence type="predicted"/>
<comment type="caution">
    <text evidence="1">The sequence shown here is derived from an EMBL/GenBank/DDBJ whole genome shotgun (WGS) entry which is preliminary data.</text>
</comment>